<dbReference type="InterPro" id="IPR015943">
    <property type="entry name" value="WD40/YVTN_repeat-like_dom_sf"/>
</dbReference>
<evidence type="ECO:0000256" key="1">
    <source>
        <dbReference type="ARBA" id="ARBA00022574"/>
    </source>
</evidence>
<feature type="repeat" description="WD" evidence="3">
    <location>
        <begin position="52"/>
        <end position="93"/>
    </location>
</feature>
<evidence type="ECO:0000256" key="2">
    <source>
        <dbReference type="ARBA" id="ARBA00022737"/>
    </source>
</evidence>
<dbReference type="STRING" id="7719.ENSCINP00000010464"/>
<gene>
    <name evidence="4" type="primary">LOC100187346</name>
</gene>
<dbReference type="OMA" id="IQNTHEA"/>
<dbReference type="AlphaFoldDB" id="L7N0S3"/>
<keyword evidence="1 3" id="KW-0853">WD repeat</keyword>
<feature type="repeat" description="WD" evidence="3">
    <location>
        <begin position="443"/>
        <end position="477"/>
    </location>
</feature>
<dbReference type="SMART" id="SM00320">
    <property type="entry name" value="WD40"/>
    <property type="match status" value="10"/>
</dbReference>
<dbReference type="GeneTree" id="ENSGT00940000153859"/>
<dbReference type="InterPro" id="IPR036322">
    <property type="entry name" value="WD40_repeat_dom_sf"/>
</dbReference>
<dbReference type="CDD" id="cd00200">
    <property type="entry name" value="WD40"/>
    <property type="match status" value="1"/>
</dbReference>
<name>L7N0S3_CIOIN</name>
<evidence type="ECO:0000313" key="5">
    <source>
        <dbReference type="Proteomes" id="UP000008144"/>
    </source>
</evidence>
<dbReference type="FunFam" id="2.130.10.10:FF:003556">
    <property type="entry name" value="WD repeat domain 3"/>
    <property type="match status" value="1"/>
</dbReference>
<dbReference type="PROSITE" id="PS50294">
    <property type="entry name" value="WD_REPEATS_REGION"/>
    <property type="match status" value="5"/>
</dbReference>
<keyword evidence="2" id="KW-0677">Repeat</keyword>
<dbReference type="InterPro" id="IPR011047">
    <property type="entry name" value="Quinoprotein_ADH-like_sf"/>
</dbReference>
<dbReference type="InterPro" id="IPR001680">
    <property type="entry name" value="WD40_rpt"/>
</dbReference>
<dbReference type="PRINTS" id="PR00320">
    <property type="entry name" value="GPROTEINBRPT"/>
</dbReference>
<dbReference type="Pfam" id="PF25173">
    <property type="entry name" value="Beta-prop_WDR3_1st"/>
    <property type="match status" value="1"/>
</dbReference>
<dbReference type="InterPro" id="IPR020472">
    <property type="entry name" value="WD40_PAC1"/>
</dbReference>
<dbReference type="HOGENOM" id="CLU_005318_0_0_1"/>
<dbReference type="PANTHER" id="PTHR19853">
    <property type="entry name" value="WD REPEAT CONTAINING PROTEIN 3 WDR3"/>
    <property type="match status" value="1"/>
</dbReference>
<protein>
    <submittedName>
        <fullName evidence="4">WD repeat-containing protein 3</fullName>
    </submittedName>
</protein>
<accession>L7N0S3</accession>
<dbReference type="Proteomes" id="UP000008144">
    <property type="component" value="Unassembled WGS sequence"/>
</dbReference>
<dbReference type="PROSITE" id="PS00678">
    <property type="entry name" value="WD_REPEATS_1"/>
    <property type="match status" value="2"/>
</dbReference>
<dbReference type="FunFam" id="2.130.10.10:FF:000157">
    <property type="entry name" value="WD repeat domain 3"/>
    <property type="match status" value="1"/>
</dbReference>
<evidence type="ECO:0000313" key="4">
    <source>
        <dbReference type="Ensembl" id="ENSCINP00000010464.3"/>
    </source>
</evidence>
<dbReference type="Gene3D" id="2.130.10.10">
    <property type="entry name" value="YVTN repeat-like/Quinoprotein amine dehydrogenase"/>
    <property type="match status" value="2"/>
</dbReference>
<dbReference type="PANTHER" id="PTHR19853:SF0">
    <property type="entry name" value="WD REPEAT-CONTAINING PROTEIN 3"/>
    <property type="match status" value="1"/>
</dbReference>
<keyword evidence="5" id="KW-1185">Reference proteome</keyword>
<feature type="repeat" description="WD" evidence="3">
    <location>
        <begin position="10"/>
        <end position="51"/>
    </location>
</feature>
<evidence type="ECO:0000256" key="3">
    <source>
        <dbReference type="PROSITE-ProRule" id="PRU00221"/>
    </source>
</evidence>
<dbReference type="InterPro" id="IPR019775">
    <property type="entry name" value="WD40_repeat_CS"/>
</dbReference>
<proteinExistence type="predicted"/>
<reference evidence="4" key="2">
    <citation type="submission" date="2025-08" db="UniProtKB">
        <authorList>
            <consortium name="Ensembl"/>
        </authorList>
    </citation>
    <scope>IDENTIFICATION</scope>
</reference>
<reference evidence="5" key="1">
    <citation type="journal article" date="2002" name="Science">
        <title>The draft genome of Ciona intestinalis: insights into chordate and vertebrate origins.</title>
        <authorList>
            <person name="Dehal P."/>
            <person name="Satou Y."/>
            <person name="Campbell R.K."/>
            <person name="Chapman J."/>
            <person name="Degnan B."/>
            <person name="De Tomaso A."/>
            <person name="Davidson B."/>
            <person name="Di Gregorio A."/>
            <person name="Gelpke M."/>
            <person name="Goodstein D.M."/>
            <person name="Harafuji N."/>
            <person name="Hastings K.E."/>
            <person name="Ho I."/>
            <person name="Hotta K."/>
            <person name="Huang W."/>
            <person name="Kawashima T."/>
            <person name="Lemaire P."/>
            <person name="Martinez D."/>
            <person name="Meinertzhagen I.A."/>
            <person name="Necula S."/>
            <person name="Nonaka M."/>
            <person name="Putnam N."/>
            <person name="Rash S."/>
            <person name="Saiga H."/>
            <person name="Satake M."/>
            <person name="Terry A."/>
            <person name="Yamada L."/>
            <person name="Wang H.G."/>
            <person name="Awazu S."/>
            <person name="Azumi K."/>
            <person name="Boore J."/>
            <person name="Branno M."/>
            <person name="Chin-Bow S."/>
            <person name="DeSantis R."/>
            <person name="Doyle S."/>
            <person name="Francino P."/>
            <person name="Keys D.N."/>
            <person name="Haga S."/>
            <person name="Hayashi H."/>
            <person name="Hino K."/>
            <person name="Imai K.S."/>
            <person name="Inaba K."/>
            <person name="Kano S."/>
            <person name="Kobayashi K."/>
            <person name="Kobayashi M."/>
            <person name="Lee B.I."/>
            <person name="Makabe K.W."/>
            <person name="Manohar C."/>
            <person name="Matassi G."/>
            <person name="Medina M."/>
            <person name="Mochizuki Y."/>
            <person name="Mount S."/>
            <person name="Morishita T."/>
            <person name="Miura S."/>
            <person name="Nakayama A."/>
            <person name="Nishizaka S."/>
            <person name="Nomoto H."/>
            <person name="Ohta F."/>
            <person name="Oishi K."/>
            <person name="Rigoutsos I."/>
            <person name="Sano M."/>
            <person name="Sasaki A."/>
            <person name="Sasakura Y."/>
            <person name="Shoguchi E."/>
            <person name="Shin-i T."/>
            <person name="Spagnuolo A."/>
            <person name="Stainier D."/>
            <person name="Suzuki M.M."/>
            <person name="Tassy O."/>
            <person name="Takatori N."/>
            <person name="Tokuoka M."/>
            <person name="Yagi K."/>
            <person name="Yoshizaki F."/>
            <person name="Wada S."/>
            <person name="Zhang C."/>
            <person name="Hyatt P.D."/>
            <person name="Larimer F."/>
            <person name="Detter C."/>
            <person name="Doggett N."/>
            <person name="Glavina T."/>
            <person name="Hawkins T."/>
            <person name="Richardson P."/>
            <person name="Lucas S."/>
            <person name="Kohara Y."/>
            <person name="Levine M."/>
            <person name="Satoh N."/>
            <person name="Rokhsar D.S."/>
        </authorList>
    </citation>
    <scope>NUCLEOTIDE SEQUENCE [LARGE SCALE GENOMIC DNA]</scope>
</reference>
<dbReference type="PROSITE" id="PS50082">
    <property type="entry name" value="WD_REPEATS_2"/>
    <property type="match status" value="6"/>
</dbReference>
<feature type="repeat" description="WD" evidence="3">
    <location>
        <begin position="136"/>
        <end position="170"/>
    </location>
</feature>
<dbReference type="InParanoid" id="L7N0S3"/>
<reference evidence="4" key="3">
    <citation type="submission" date="2025-09" db="UniProtKB">
        <authorList>
            <consortium name="Ensembl"/>
        </authorList>
    </citation>
    <scope>IDENTIFICATION</scope>
</reference>
<sequence length="580" mass="64796">MRTLQLVLLLQGDNQEVTCIKSSPNSQHLAVGYVDGTIRIFSLVTAESDVTFSGHRTAISCLAFDKAGMKLASGSHDTEVVVWDLVNESGLYRLKGHKGIITDCYFVKQRNMLITSSKDTYVKWWDLDTQHCFKTMVGHRSEVWSFCLTPDERRIITGSGDSELRIWSVEFIANKDSMEAPLVKLQKTKLDDVTSDDVTSDDVISDDVMQGIEDDLEERLVSCIKVGSVMRKGRDRVVTLKVSKDGRLLTCHGNDKMVEFFRIFDEAEVALRIKKKLKRAKKKQKNEGQEENDITIERSIEDEISHVGSFTCAGKLSSLDLTAPTPNTYNTVALLRNNQIETVSTISLLSQPEYSSLKRLSQLGHRTDTKSICFTMDGMALLTTSSESAKLWNRSSHQCIRTLKCSHPKCCLFVPGDRQVILGTQEGALELHDVASGTLLETIQAHEGAVSCVALFPNKRGIVSGGPDKKIKFWEFDLISDENYSVSSKRVSLTHTRTFELDDQILDVEFTPNNRFIAASLLDCSVKIFYVDSLKFFLSLYGHSLPPSCVSISSDSTLIVSGSPDRNVKIWGLDFGDCHR</sequence>
<dbReference type="Ensembl" id="ENSCINT00000010464.3">
    <property type="protein sequence ID" value="ENSCINP00000010464.3"/>
    <property type="gene ID" value="ENSCING00000005068.3"/>
</dbReference>
<feature type="repeat" description="WD" evidence="3">
    <location>
        <begin position="94"/>
        <end position="135"/>
    </location>
</feature>
<feature type="repeat" description="WD" evidence="3">
    <location>
        <begin position="540"/>
        <end position="580"/>
    </location>
</feature>
<dbReference type="SUPFAM" id="SSF50998">
    <property type="entry name" value="Quinoprotein alcohol dehydrogenase-like"/>
    <property type="match status" value="1"/>
</dbReference>
<dbReference type="InterPro" id="IPR051570">
    <property type="entry name" value="TBC1_cilium_biogenesis"/>
</dbReference>
<dbReference type="SUPFAM" id="SSF50978">
    <property type="entry name" value="WD40 repeat-like"/>
    <property type="match status" value="1"/>
</dbReference>
<dbReference type="FunCoup" id="L7N0S3">
    <property type="interactions" value="563"/>
</dbReference>
<dbReference type="Pfam" id="PF25172">
    <property type="entry name" value="Beta-prop_WDR3_2nd"/>
    <property type="match status" value="1"/>
</dbReference>
<organism evidence="4 5">
    <name type="scientific">Ciona intestinalis</name>
    <name type="common">Transparent sea squirt</name>
    <name type="synonym">Ascidia intestinalis</name>
    <dbReference type="NCBI Taxonomy" id="7719"/>
    <lineage>
        <taxon>Eukaryota</taxon>
        <taxon>Metazoa</taxon>
        <taxon>Chordata</taxon>
        <taxon>Tunicata</taxon>
        <taxon>Ascidiacea</taxon>
        <taxon>Phlebobranchia</taxon>
        <taxon>Cionidae</taxon>
        <taxon>Ciona</taxon>
    </lineage>
</organism>